<dbReference type="EMBL" id="JADZGI010000006">
    <property type="protein sequence ID" value="MBH0115027.1"/>
    <property type="molecule type" value="Genomic_DNA"/>
</dbReference>
<proteinExistence type="predicted"/>
<organism evidence="1 2">
    <name type="scientific">Novosphingobium aureum</name>
    <dbReference type="NCBI Taxonomy" id="2792964"/>
    <lineage>
        <taxon>Bacteria</taxon>
        <taxon>Pseudomonadati</taxon>
        <taxon>Pseudomonadota</taxon>
        <taxon>Alphaproteobacteria</taxon>
        <taxon>Sphingomonadales</taxon>
        <taxon>Sphingomonadaceae</taxon>
        <taxon>Novosphingobium</taxon>
    </lineage>
</organism>
<evidence type="ECO:0000313" key="1">
    <source>
        <dbReference type="EMBL" id="MBH0115027.1"/>
    </source>
</evidence>
<protein>
    <submittedName>
        <fullName evidence="1">Uncharacterized protein</fullName>
    </submittedName>
</protein>
<dbReference type="AlphaFoldDB" id="A0A931MMD5"/>
<comment type="caution">
    <text evidence="1">The sequence shown here is derived from an EMBL/GenBank/DDBJ whole genome shotgun (WGS) entry which is preliminary data.</text>
</comment>
<keyword evidence="2" id="KW-1185">Reference proteome</keyword>
<dbReference type="Proteomes" id="UP000617634">
    <property type="component" value="Unassembled WGS sequence"/>
</dbReference>
<evidence type="ECO:0000313" key="2">
    <source>
        <dbReference type="Proteomes" id="UP000617634"/>
    </source>
</evidence>
<name>A0A931MMD5_9SPHN</name>
<sequence length="129" mass="14249">MRIMTEDDLAVYLRPRESEWTLALERYRDACAVMRRVIDQAEAEGKDLPSGPEDAHEAAARALILTPGTHLLHVAQKVRALDNLLGLSANWPGLADVLIHDLMQLIGTSDGEQAFLPSSIMFMPTRTVA</sequence>
<reference evidence="1" key="1">
    <citation type="submission" date="2020-11" db="EMBL/GenBank/DDBJ databases">
        <title>Novosphingobium aureum sp. nov., a marine bacterium isolated from sediment of a salt flat.</title>
        <authorList>
            <person name="Yoo Y."/>
            <person name="Kim J.-J."/>
        </authorList>
    </citation>
    <scope>NUCLEOTIDE SEQUENCE</scope>
    <source>
        <strain evidence="1">YJ-S2-02</strain>
    </source>
</reference>
<gene>
    <name evidence="1" type="ORF">I5E68_18945</name>
</gene>
<accession>A0A931MMD5</accession>